<gene>
    <name evidence="1" type="ORF">MILVUS5_LOCUS11328</name>
</gene>
<evidence type="ECO:0000313" key="1">
    <source>
        <dbReference type="EMBL" id="CAJ2641746.1"/>
    </source>
</evidence>
<protein>
    <submittedName>
        <fullName evidence="1">Uncharacterized protein</fullName>
    </submittedName>
</protein>
<organism evidence="1 2">
    <name type="scientific">Trifolium pratense</name>
    <name type="common">Red clover</name>
    <dbReference type="NCBI Taxonomy" id="57577"/>
    <lineage>
        <taxon>Eukaryota</taxon>
        <taxon>Viridiplantae</taxon>
        <taxon>Streptophyta</taxon>
        <taxon>Embryophyta</taxon>
        <taxon>Tracheophyta</taxon>
        <taxon>Spermatophyta</taxon>
        <taxon>Magnoliopsida</taxon>
        <taxon>eudicotyledons</taxon>
        <taxon>Gunneridae</taxon>
        <taxon>Pentapetalae</taxon>
        <taxon>rosids</taxon>
        <taxon>fabids</taxon>
        <taxon>Fabales</taxon>
        <taxon>Fabaceae</taxon>
        <taxon>Papilionoideae</taxon>
        <taxon>50 kb inversion clade</taxon>
        <taxon>NPAAA clade</taxon>
        <taxon>Hologalegina</taxon>
        <taxon>IRL clade</taxon>
        <taxon>Trifolieae</taxon>
        <taxon>Trifolium</taxon>
    </lineage>
</organism>
<keyword evidence="2" id="KW-1185">Reference proteome</keyword>
<sequence>MEGCESPLSSSWDSEPETDIPSMINCDGMPDQGSLQSINLEENYLDMEEQNQFVGVENSDDGLLWEMDNRSYEELLKKFLEKEEELRVSNFKLTLSEQEIIKLNVQVENSDAQLDNVSKQLKLKEGELHKQKELLEEEIFELKIQIEKSENRLNNVNKELKRKEEELKIEKELLVEEVFKLQKQIAELDTHIIPEFSCRITNLVERHEVAREKLKILNFENENLKKELDKKSTETHELQGQLKVAQENMAKSELELVSNRKQIQMLGDSVIMYESKAANYEQEVQKLNSELLDLQAKFSLEKDELHLDIASSLDLLSKMKIELTSQLVDCQSRNKELEMVLEEEINCLREELGQKMHLVEAANKETEMVVIERDEANAKIDKLEADVCSRDDELSNMKKYMEKLVASLKRHLVNFETLEELMVNKKISMNERKMWKLKVEELEKEVSRQNGVISDKDEEKREAIRQLCYSLEHCRSGYHELLMLKEEELNKQKELFEEEIFELKIQIEKSNKMRGKYIGLKQTMKI</sequence>
<dbReference type="EMBL" id="CASHSV030000024">
    <property type="protein sequence ID" value="CAJ2641746.1"/>
    <property type="molecule type" value="Genomic_DNA"/>
</dbReference>
<proteinExistence type="predicted"/>
<name>A0ACB0JCP6_TRIPR</name>
<reference evidence="1" key="1">
    <citation type="submission" date="2023-10" db="EMBL/GenBank/DDBJ databases">
        <authorList>
            <person name="Rodriguez Cubillos JULIANA M."/>
            <person name="De Vega J."/>
        </authorList>
    </citation>
    <scope>NUCLEOTIDE SEQUENCE</scope>
</reference>
<comment type="caution">
    <text evidence="1">The sequence shown here is derived from an EMBL/GenBank/DDBJ whole genome shotgun (WGS) entry which is preliminary data.</text>
</comment>
<evidence type="ECO:0000313" key="2">
    <source>
        <dbReference type="Proteomes" id="UP001177021"/>
    </source>
</evidence>
<accession>A0ACB0JCP6</accession>
<dbReference type="Proteomes" id="UP001177021">
    <property type="component" value="Unassembled WGS sequence"/>
</dbReference>